<organism evidence="2 3">
    <name type="scientific">Actinomadura gamaensis</name>
    <dbReference type="NCBI Taxonomy" id="1763541"/>
    <lineage>
        <taxon>Bacteria</taxon>
        <taxon>Bacillati</taxon>
        <taxon>Actinomycetota</taxon>
        <taxon>Actinomycetes</taxon>
        <taxon>Streptosporangiales</taxon>
        <taxon>Thermomonosporaceae</taxon>
        <taxon>Actinomadura</taxon>
    </lineage>
</organism>
<evidence type="ECO:0000313" key="3">
    <source>
        <dbReference type="Proteomes" id="UP001595872"/>
    </source>
</evidence>
<gene>
    <name evidence="2" type="ORF">ACFPCY_29220</name>
</gene>
<evidence type="ECO:0000259" key="1">
    <source>
        <dbReference type="Pfam" id="PF19054"/>
    </source>
</evidence>
<dbReference type="RefSeq" id="WP_378260310.1">
    <property type="nucleotide sequence ID" value="NZ_JBHSIT010000009.1"/>
</dbReference>
<dbReference type="InterPro" id="IPR043917">
    <property type="entry name" value="DUF5753"/>
</dbReference>
<name>A0ABV9U4K1_9ACTN</name>
<reference evidence="3" key="1">
    <citation type="journal article" date="2019" name="Int. J. Syst. Evol. Microbiol.">
        <title>The Global Catalogue of Microorganisms (GCM) 10K type strain sequencing project: providing services to taxonomists for standard genome sequencing and annotation.</title>
        <authorList>
            <consortium name="The Broad Institute Genomics Platform"/>
            <consortium name="The Broad Institute Genome Sequencing Center for Infectious Disease"/>
            <person name="Wu L."/>
            <person name="Ma J."/>
        </authorList>
    </citation>
    <scope>NUCLEOTIDE SEQUENCE [LARGE SCALE GENOMIC DNA]</scope>
    <source>
        <strain evidence="3">KLKA75</strain>
    </source>
</reference>
<feature type="domain" description="DUF5753" evidence="1">
    <location>
        <begin position="34"/>
        <end position="81"/>
    </location>
</feature>
<comment type="caution">
    <text evidence="2">The sequence shown here is derived from an EMBL/GenBank/DDBJ whole genome shotgun (WGS) entry which is preliminary data.</text>
</comment>
<protein>
    <submittedName>
        <fullName evidence="2">Scr1 family TA system antitoxin-like transcriptional regulator</fullName>
    </submittedName>
</protein>
<dbReference type="Proteomes" id="UP001595872">
    <property type="component" value="Unassembled WGS sequence"/>
</dbReference>
<dbReference type="EMBL" id="JBHSIT010000009">
    <property type="protein sequence ID" value="MFC4911420.1"/>
    <property type="molecule type" value="Genomic_DNA"/>
</dbReference>
<sequence length="91" mass="9938">MVGGERERLLAFARDAEMPGWWEPGDSICPTPLKALIGFEAQAVRITNVKMSFILGLLQVPEYARAVTAASGIPPLEIETASRPAWDGRRS</sequence>
<accession>A0ABV9U4K1</accession>
<proteinExistence type="predicted"/>
<evidence type="ECO:0000313" key="2">
    <source>
        <dbReference type="EMBL" id="MFC4911420.1"/>
    </source>
</evidence>
<keyword evidence="3" id="KW-1185">Reference proteome</keyword>
<dbReference type="Pfam" id="PF19054">
    <property type="entry name" value="DUF5753"/>
    <property type="match status" value="1"/>
</dbReference>